<keyword evidence="8 10" id="KW-0472">Membrane</keyword>
<organism evidence="12 13">
    <name type="scientific">Acacia crassicarpa</name>
    <name type="common">northern wattle</name>
    <dbReference type="NCBI Taxonomy" id="499986"/>
    <lineage>
        <taxon>Eukaryota</taxon>
        <taxon>Viridiplantae</taxon>
        <taxon>Streptophyta</taxon>
        <taxon>Embryophyta</taxon>
        <taxon>Tracheophyta</taxon>
        <taxon>Spermatophyta</taxon>
        <taxon>Magnoliopsida</taxon>
        <taxon>eudicotyledons</taxon>
        <taxon>Gunneridae</taxon>
        <taxon>Pentapetalae</taxon>
        <taxon>rosids</taxon>
        <taxon>fabids</taxon>
        <taxon>Fabales</taxon>
        <taxon>Fabaceae</taxon>
        <taxon>Caesalpinioideae</taxon>
        <taxon>mimosoid clade</taxon>
        <taxon>Acacieae</taxon>
        <taxon>Acacia</taxon>
    </lineage>
</organism>
<keyword evidence="5" id="KW-0630">Potassium</keyword>
<keyword evidence="13" id="KW-1185">Reference proteome</keyword>
<feature type="transmembrane region" description="Helical" evidence="10">
    <location>
        <begin position="421"/>
        <end position="442"/>
    </location>
</feature>
<feature type="transmembrane region" description="Helical" evidence="10">
    <location>
        <begin position="242"/>
        <end position="262"/>
    </location>
</feature>
<evidence type="ECO:0000313" key="13">
    <source>
        <dbReference type="Proteomes" id="UP001293593"/>
    </source>
</evidence>
<evidence type="ECO:0000256" key="7">
    <source>
        <dbReference type="ARBA" id="ARBA00023065"/>
    </source>
</evidence>
<comment type="subcellular location">
    <subcellularLocation>
        <location evidence="1">Membrane</location>
        <topology evidence="1">Multi-pass membrane protein</topology>
    </subcellularLocation>
</comment>
<evidence type="ECO:0000256" key="10">
    <source>
        <dbReference type="SAM" id="Phobius"/>
    </source>
</evidence>
<evidence type="ECO:0000256" key="1">
    <source>
        <dbReference type="ARBA" id="ARBA00004141"/>
    </source>
</evidence>
<evidence type="ECO:0000256" key="9">
    <source>
        <dbReference type="ARBA" id="ARBA00038341"/>
    </source>
</evidence>
<feature type="transmembrane region" description="Helical" evidence="10">
    <location>
        <begin position="283"/>
        <end position="309"/>
    </location>
</feature>
<dbReference type="EMBL" id="JAWXYG010000005">
    <property type="protein sequence ID" value="KAK4272331.1"/>
    <property type="molecule type" value="Genomic_DNA"/>
</dbReference>
<feature type="transmembrane region" description="Helical" evidence="10">
    <location>
        <begin position="329"/>
        <end position="348"/>
    </location>
</feature>
<feature type="transmembrane region" description="Helical" evidence="10">
    <location>
        <begin position="40"/>
        <end position="59"/>
    </location>
</feature>
<keyword evidence="7" id="KW-0406">Ion transport</keyword>
<dbReference type="PANTHER" id="PTHR32468:SF74">
    <property type="entry name" value="CATION_H(+) ANTIPORTER 21-RELATED"/>
    <property type="match status" value="1"/>
</dbReference>
<evidence type="ECO:0000256" key="5">
    <source>
        <dbReference type="ARBA" id="ARBA00022958"/>
    </source>
</evidence>
<reference evidence="12" key="1">
    <citation type="submission" date="2023-10" db="EMBL/GenBank/DDBJ databases">
        <title>Chromosome-level genome of the transformable northern wattle, Acacia crassicarpa.</title>
        <authorList>
            <person name="Massaro I."/>
            <person name="Sinha N.R."/>
            <person name="Poethig S."/>
            <person name="Leichty A.R."/>
        </authorList>
    </citation>
    <scope>NUCLEOTIDE SEQUENCE</scope>
    <source>
        <strain evidence="12">Acra3RX</strain>
        <tissue evidence="12">Leaf</tissue>
    </source>
</reference>
<evidence type="ECO:0000256" key="4">
    <source>
        <dbReference type="ARBA" id="ARBA00022692"/>
    </source>
</evidence>
<dbReference type="GO" id="GO:0016020">
    <property type="term" value="C:membrane"/>
    <property type="evidence" value="ECO:0007669"/>
    <property type="project" value="UniProtKB-SubCell"/>
</dbReference>
<keyword evidence="4 10" id="KW-0812">Transmembrane</keyword>
<dbReference type="InterPro" id="IPR038770">
    <property type="entry name" value="Na+/solute_symporter_sf"/>
</dbReference>
<comment type="caution">
    <text evidence="12">The sequence shown here is derived from an EMBL/GenBank/DDBJ whole genome shotgun (WGS) entry which is preliminary data.</text>
</comment>
<sequence>MNSPVFEGSTILRPNGTLEVCFDKQVSYGSGYWLENSLQVTIPVFAIQLALILSLNRLCILVSAPWHLPRIVTDFFAGFLTSPAVLGRSNFYVKHIFTFSSLMALETVAALTLVYYMFLIGLEFDVRPIRRTGNKKAIVVAIASIIFSVPFGIGLYYLLLSDLGRKPMPPTITGTRHFPGAMLCGMALSCSEFPEIARILTSLKLVLNENGQLALTSALINDVFSWIFLVLSISALHAASGASIASTLVFLLIGVFVVHPLAKWLFQKVGTKDKDSIDSQVVFLLHMILLFGFLADGMGAHSITGAYVFGVITPKGIISKAVQEKVLDFVTAFMMPVFFAVLAERIHVEDFALGIHWTSVAVIVLLAFTAKILSTLAVCTLYRMPLKEGFSLGVLMNTKGIVSIIILTIGRDMLALNDQTFGVMLLICWILTIPVGPVLAAISKFTSSNIGSSLRRTMQGARPDIPLRVLACVHTSRDANAITNLLKATNPTVKSPIQVFAIELVKVTSRPTTALIQDDAHKQVMESKSKKDLLRGVNQDGNNIGTGDKLECFENLSQAIFAERLRVVSAYNTMHKDICHLAKQRGVTLILTTLYKQPTYDGLGAGAATARAANIVNRESSSKDEKKVVLENLVKEPPCCLGIFIDRGFGQKRGKEQKLAMFYVGGADDREALSYAWRMCRSADTKLTVIRIVWENPSDEFDQTDEEYLKLLIFETRDVGGSVKYLEKVVKDEKETLALLNSMGDNGYDLYIAGRGQGRRMSLAQTLDPVLEEPALGPLGDALADLNSAAETSILIMQTQASGDANVEPVPSEYAYFEGHGDLMLRGGHMTWRASEFN</sequence>
<feature type="transmembrane region" description="Helical" evidence="10">
    <location>
        <begin position="97"/>
        <end position="118"/>
    </location>
</feature>
<evidence type="ECO:0000256" key="8">
    <source>
        <dbReference type="ARBA" id="ARBA00023136"/>
    </source>
</evidence>
<feature type="transmembrane region" description="Helical" evidence="10">
    <location>
        <begin position="360"/>
        <end position="384"/>
    </location>
</feature>
<dbReference type="GO" id="GO:1902600">
    <property type="term" value="P:proton transmembrane transport"/>
    <property type="evidence" value="ECO:0007669"/>
    <property type="project" value="InterPro"/>
</dbReference>
<evidence type="ECO:0000256" key="2">
    <source>
        <dbReference type="ARBA" id="ARBA00022448"/>
    </source>
</evidence>
<gene>
    <name evidence="12" type="ORF">QN277_020902</name>
</gene>
<dbReference type="GO" id="GO:0012505">
    <property type="term" value="C:endomembrane system"/>
    <property type="evidence" value="ECO:0007669"/>
    <property type="project" value="TreeGrafter"/>
</dbReference>
<dbReference type="GO" id="GO:0006885">
    <property type="term" value="P:regulation of pH"/>
    <property type="evidence" value="ECO:0007669"/>
    <property type="project" value="TreeGrafter"/>
</dbReference>
<dbReference type="InterPro" id="IPR050794">
    <property type="entry name" value="CPA2_transporter"/>
</dbReference>
<dbReference type="GO" id="GO:0015297">
    <property type="term" value="F:antiporter activity"/>
    <property type="evidence" value="ECO:0007669"/>
    <property type="project" value="InterPro"/>
</dbReference>
<evidence type="ECO:0000256" key="3">
    <source>
        <dbReference type="ARBA" id="ARBA00022538"/>
    </source>
</evidence>
<feature type="transmembrane region" description="Helical" evidence="10">
    <location>
        <begin position="390"/>
        <end position="409"/>
    </location>
</feature>
<evidence type="ECO:0000259" key="11">
    <source>
        <dbReference type="Pfam" id="PF00999"/>
    </source>
</evidence>
<name>A0AAE1JKS1_9FABA</name>
<comment type="similarity">
    <text evidence="9">Belongs to the monovalent cation:proton antiporter 2 (CPA2) transporter (TC 2.A.37) family. CHX (TC 2.A.37.4) subfamily.</text>
</comment>
<feature type="transmembrane region" description="Helical" evidence="10">
    <location>
        <begin position="213"/>
        <end position="236"/>
    </location>
</feature>
<proteinExistence type="inferred from homology"/>
<protein>
    <recommendedName>
        <fullName evidence="11">Cation/H+ exchanger transmembrane domain-containing protein</fullName>
    </recommendedName>
</protein>
<keyword evidence="6 10" id="KW-1133">Transmembrane helix</keyword>
<feature type="transmembrane region" description="Helical" evidence="10">
    <location>
        <begin position="138"/>
        <end position="160"/>
    </location>
</feature>
<feature type="domain" description="Cation/H+ exchanger transmembrane" evidence="11">
    <location>
        <begin position="59"/>
        <end position="439"/>
    </location>
</feature>
<keyword evidence="2" id="KW-0813">Transport</keyword>
<evidence type="ECO:0000313" key="12">
    <source>
        <dbReference type="EMBL" id="KAK4272331.1"/>
    </source>
</evidence>
<dbReference type="GO" id="GO:0006813">
    <property type="term" value="P:potassium ion transport"/>
    <property type="evidence" value="ECO:0007669"/>
    <property type="project" value="UniProtKB-KW"/>
</dbReference>
<keyword evidence="3" id="KW-0633">Potassium transport</keyword>
<dbReference type="AlphaFoldDB" id="A0AAE1JKS1"/>
<dbReference type="InterPro" id="IPR006153">
    <property type="entry name" value="Cation/H_exchanger_TM"/>
</dbReference>
<dbReference type="Gene3D" id="1.20.1530.20">
    <property type="match status" value="1"/>
</dbReference>
<feature type="transmembrane region" description="Helical" evidence="10">
    <location>
        <begin position="71"/>
        <end position="91"/>
    </location>
</feature>
<evidence type="ECO:0000256" key="6">
    <source>
        <dbReference type="ARBA" id="ARBA00022989"/>
    </source>
</evidence>
<accession>A0AAE1JKS1</accession>
<dbReference type="PANTHER" id="PTHR32468">
    <property type="entry name" value="CATION/H + ANTIPORTER"/>
    <property type="match status" value="1"/>
</dbReference>
<dbReference type="Pfam" id="PF00999">
    <property type="entry name" value="Na_H_Exchanger"/>
    <property type="match status" value="1"/>
</dbReference>
<dbReference type="Proteomes" id="UP001293593">
    <property type="component" value="Unassembled WGS sequence"/>
</dbReference>